<keyword evidence="1 9" id="KW-0479">Metal-binding</keyword>
<accession>R0GX21</accession>
<dbReference type="EMBL" id="KB870811">
    <property type="protein sequence ID" value="EOA15703.1"/>
    <property type="molecule type" value="Genomic_DNA"/>
</dbReference>
<feature type="domain" description="Dof-type" evidence="11">
    <location>
        <begin position="22"/>
        <end position="76"/>
    </location>
</feature>
<dbReference type="PROSITE" id="PS50884">
    <property type="entry name" value="ZF_DOF_2"/>
    <property type="match status" value="1"/>
</dbReference>
<dbReference type="AlphaFoldDB" id="R0GX21"/>
<dbReference type="STRING" id="81985.R0GX21"/>
<dbReference type="PROSITE" id="PS01361">
    <property type="entry name" value="ZF_DOF_1"/>
    <property type="match status" value="1"/>
</dbReference>
<dbReference type="GO" id="GO:0005634">
    <property type="term" value="C:nucleus"/>
    <property type="evidence" value="ECO:0007669"/>
    <property type="project" value="UniProtKB-SubCell"/>
</dbReference>
<dbReference type="OrthoDB" id="1927254at2759"/>
<dbReference type="PANTHER" id="PTHR31992:SF126">
    <property type="entry name" value="DOF ZINC FINGER PROTEIN DOF4.2-RELATED"/>
    <property type="match status" value="1"/>
</dbReference>
<keyword evidence="7 8" id="KW-0539">Nucleus</keyword>
<comment type="subcellular location">
    <subcellularLocation>
        <location evidence="8 9">Nucleus</location>
    </subcellularLocation>
</comment>
<evidence type="ECO:0000256" key="7">
    <source>
        <dbReference type="ARBA" id="ARBA00023242"/>
    </source>
</evidence>
<dbReference type="GO" id="GO:0003677">
    <property type="term" value="F:DNA binding"/>
    <property type="evidence" value="ECO:0007669"/>
    <property type="project" value="UniProtKB-UniRule"/>
</dbReference>
<comment type="function">
    <text evidence="9">Transcription factor that binds specifically to a 5'-AA[AG]G-3' consensus core sequence.</text>
</comment>
<keyword evidence="4 9" id="KW-0805">Transcription regulation</keyword>
<keyword evidence="3 9" id="KW-0862">Zinc</keyword>
<dbReference type="Pfam" id="PF02701">
    <property type="entry name" value="Zn_ribbon_Dof"/>
    <property type="match status" value="1"/>
</dbReference>
<evidence type="ECO:0000256" key="3">
    <source>
        <dbReference type="ARBA" id="ARBA00022833"/>
    </source>
</evidence>
<evidence type="ECO:0000313" key="12">
    <source>
        <dbReference type="EMBL" id="EOA15703.1"/>
    </source>
</evidence>
<dbReference type="GO" id="GO:0008270">
    <property type="term" value="F:zinc ion binding"/>
    <property type="evidence" value="ECO:0007669"/>
    <property type="project" value="UniProtKB-KW"/>
</dbReference>
<feature type="region of interest" description="Disordered" evidence="10">
    <location>
        <begin position="207"/>
        <end position="247"/>
    </location>
</feature>
<feature type="compositionally biased region" description="Low complexity" evidence="10">
    <location>
        <begin position="212"/>
        <end position="226"/>
    </location>
</feature>
<sequence length="247" mass="27601">MANLNVSAKENNQVNEEKPPPRVCPRCDSDNTKFCYYNNYSQSQPRYFCKKCRRYWTHGGALRDIPIGGRCRTPKRPRIEQSSVSLMVSIENHQPGNNHQPLRHVQENSRFLGSFGGSSTSSVATSIVGNQFGYMTEVHSVSVTNVPPGRSFRPILLERLDFGEEPYQQGFYDVGTNDLIGNPFINQSIGEYVDNLNSYGINQSSFNNTMNGSHEASSSGSRGSSGTEMNNDDNKKKIGSNFFFRSA</sequence>
<keyword evidence="13" id="KW-1185">Reference proteome</keyword>
<evidence type="ECO:0000256" key="8">
    <source>
        <dbReference type="PROSITE-ProRule" id="PRU00071"/>
    </source>
</evidence>
<evidence type="ECO:0000256" key="9">
    <source>
        <dbReference type="RuleBase" id="RU369094"/>
    </source>
</evidence>
<reference evidence="13" key="1">
    <citation type="journal article" date="2013" name="Nat. Genet.">
        <title>The Capsella rubella genome and the genomic consequences of rapid mating system evolution.</title>
        <authorList>
            <person name="Slotte T."/>
            <person name="Hazzouri K.M."/>
            <person name="Agren J.A."/>
            <person name="Koenig D."/>
            <person name="Maumus F."/>
            <person name="Guo Y.L."/>
            <person name="Steige K."/>
            <person name="Platts A.E."/>
            <person name="Escobar J.S."/>
            <person name="Newman L.K."/>
            <person name="Wang W."/>
            <person name="Mandakova T."/>
            <person name="Vello E."/>
            <person name="Smith L.M."/>
            <person name="Henz S.R."/>
            <person name="Steffen J."/>
            <person name="Takuno S."/>
            <person name="Brandvain Y."/>
            <person name="Coop G."/>
            <person name="Andolfatto P."/>
            <person name="Hu T.T."/>
            <person name="Blanchette M."/>
            <person name="Clark R.M."/>
            <person name="Quesneville H."/>
            <person name="Nordborg M."/>
            <person name="Gaut B.S."/>
            <person name="Lysak M.A."/>
            <person name="Jenkins J."/>
            <person name="Grimwood J."/>
            <person name="Chapman J."/>
            <person name="Prochnik S."/>
            <person name="Shu S."/>
            <person name="Rokhsar D."/>
            <person name="Schmutz J."/>
            <person name="Weigel D."/>
            <person name="Wright S.I."/>
        </authorList>
    </citation>
    <scope>NUCLEOTIDE SEQUENCE [LARGE SCALE GENOMIC DNA]</scope>
    <source>
        <strain evidence="13">cv. Monte Gargano</strain>
    </source>
</reference>
<evidence type="ECO:0000256" key="1">
    <source>
        <dbReference type="ARBA" id="ARBA00022723"/>
    </source>
</evidence>
<dbReference type="Proteomes" id="UP000029121">
    <property type="component" value="Unassembled WGS sequence"/>
</dbReference>
<evidence type="ECO:0000256" key="10">
    <source>
        <dbReference type="SAM" id="MobiDB-lite"/>
    </source>
</evidence>
<dbReference type="GO" id="GO:0003700">
    <property type="term" value="F:DNA-binding transcription factor activity"/>
    <property type="evidence" value="ECO:0007669"/>
    <property type="project" value="UniProtKB-UniRule"/>
</dbReference>
<feature type="region of interest" description="Disordered" evidence="10">
    <location>
        <begin position="1"/>
        <end position="23"/>
    </location>
</feature>
<proteinExistence type="predicted"/>
<dbReference type="KEGG" id="crb:17880664"/>
<dbReference type="PANTHER" id="PTHR31992">
    <property type="entry name" value="DOF ZINC FINGER PROTEIN DOF1.4-RELATED"/>
    <property type="match status" value="1"/>
</dbReference>
<evidence type="ECO:0000256" key="5">
    <source>
        <dbReference type="ARBA" id="ARBA00023125"/>
    </source>
</evidence>
<organism evidence="12 13">
    <name type="scientific">Capsella rubella</name>
    <dbReference type="NCBI Taxonomy" id="81985"/>
    <lineage>
        <taxon>Eukaryota</taxon>
        <taxon>Viridiplantae</taxon>
        <taxon>Streptophyta</taxon>
        <taxon>Embryophyta</taxon>
        <taxon>Tracheophyta</taxon>
        <taxon>Spermatophyta</taxon>
        <taxon>Magnoliopsida</taxon>
        <taxon>eudicotyledons</taxon>
        <taxon>Gunneridae</taxon>
        <taxon>Pentapetalae</taxon>
        <taxon>rosids</taxon>
        <taxon>malvids</taxon>
        <taxon>Brassicales</taxon>
        <taxon>Brassicaceae</taxon>
        <taxon>Camelineae</taxon>
        <taxon>Capsella</taxon>
    </lineage>
</organism>
<keyword evidence="5 8" id="KW-0238">DNA-binding</keyword>
<protein>
    <recommendedName>
        <fullName evidence="9">Dof zinc finger protein</fullName>
    </recommendedName>
</protein>
<dbReference type="eggNOG" id="ENOG502RXK3">
    <property type="taxonomic scope" value="Eukaryota"/>
</dbReference>
<evidence type="ECO:0000256" key="4">
    <source>
        <dbReference type="ARBA" id="ARBA00023015"/>
    </source>
</evidence>
<evidence type="ECO:0000259" key="11">
    <source>
        <dbReference type="PROSITE" id="PS50884"/>
    </source>
</evidence>
<dbReference type="InterPro" id="IPR045174">
    <property type="entry name" value="Dof"/>
</dbReference>
<evidence type="ECO:0000256" key="2">
    <source>
        <dbReference type="ARBA" id="ARBA00022771"/>
    </source>
</evidence>
<evidence type="ECO:0000313" key="13">
    <source>
        <dbReference type="Proteomes" id="UP000029121"/>
    </source>
</evidence>
<name>R0GX21_9BRAS</name>
<evidence type="ECO:0000256" key="6">
    <source>
        <dbReference type="ARBA" id="ARBA00023163"/>
    </source>
</evidence>
<dbReference type="InterPro" id="IPR003851">
    <property type="entry name" value="Znf_Dof"/>
</dbReference>
<gene>
    <name evidence="12" type="ORF">CARUB_v10006458mg</name>
</gene>
<keyword evidence="6 9" id="KW-0804">Transcription</keyword>
<keyword evidence="2 8" id="KW-0863">Zinc-finger</keyword>
<feature type="compositionally biased region" description="Polar residues" evidence="10">
    <location>
        <begin position="1"/>
        <end position="14"/>
    </location>
</feature>